<comment type="function">
    <text evidence="1 10">Controls the rotational direction of flagella during chemotaxis.</text>
</comment>
<sequence length="198" mass="21287">MSKKAASEGEGDKKSKGKLGLILVAVGMLAVGGGGAFALFATGVIGGGKAEVKEDNRPKLVRKGEADPFMPKQEGGEGEGGGSEEAEGDGGDPYRTAYYTFTDDFTSNLKESDALLQLSLACSTRYDGRVLQWIKKHELAIRSALLAIMADTPEDDIYTIEGKGRLQKRMTDAINRVLLQKEGFGGVDNVYFRNFIIQ</sequence>
<evidence type="ECO:0000256" key="6">
    <source>
        <dbReference type="ARBA" id="ARBA00022692"/>
    </source>
</evidence>
<keyword evidence="7 10" id="KW-0283">Flagellar rotation</keyword>
<dbReference type="PANTHER" id="PTHR35091:SF2">
    <property type="entry name" value="FLAGELLAR PROTEIN FLIL"/>
    <property type="match status" value="1"/>
</dbReference>
<organism evidence="12 13">
    <name type="scientific">Novosphingobium clariflavum</name>
    <dbReference type="NCBI Taxonomy" id="2029884"/>
    <lineage>
        <taxon>Bacteria</taxon>
        <taxon>Pseudomonadati</taxon>
        <taxon>Pseudomonadota</taxon>
        <taxon>Alphaproteobacteria</taxon>
        <taxon>Sphingomonadales</taxon>
        <taxon>Sphingomonadaceae</taxon>
        <taxon>Novosphingobium</taxon>
    </lineage>
</organism>
<keyword evidence="10" id="KW-0997">Cell inner membrane</keyword>
<feature type="compositionally biased region" description="Basic and acidic residues" evidence="11">
    <location>
        <begin position="56"/>
        <end position="66"/>
    </location>
</feature>
<evidence type="ECO:0000256" key="9">
    <source>
        <dbReference type="ARBA" id="ARBA00023136"/>
    </source>
</evidence>
<keyword evidence="9 10" id="KW-0472">Membrane</keyword>
<keyword evidence="13" id="KW-1185">Reference proteome</keyword>
<dbReference type="EMBL" id="JBHLTM010000009">
    <property type="protein sequence ID" value="MFC0683326.1"/>
    <property type="molecule type" value="Genomic_DNA"/>
</dbReference>
<evidence type="ECO:0000256" key="3">
    <source>
        <dbReference type="ARBA" id="ARBA00008281"/>
    </source>
</evidence>
<keyword evidence="12" id="KW-0969">Cilium</keyword>
<dbReference type="PANTHER" id="PTHR35091">
    <property type="entry name" value="FLAGELLAR PROTEIN FLIL"/>
    <property type="match status" value="1"/>
</dbReference>
<dbReference type="InterPro" id="IPR005503">
    <property type="entry name" value="FliL"/>
</dbReference>
<evidence type="ECO:0000256" key="4">
    <source>
        <dbReference type="ARBA" id="ARBA00022475"/>
    </source>
</evidence>
<comment type="caution">
    <text evidence="12">The sequence shown here is derived from an EMBL/GenBank/DDBJ whole genome shotgun (WGS) entry which is preliminary data.</text>
</comment>
<evidence type="ECO:0000256" key="11">
    <source>
        <dbReference type="SAM" id="MobiDB-lite"/>
    </source>
</evidence>
<keyword evidence="6 10" id="KW-0812">Transmembrane</keyword>
<proteinExistence type="inferred from homology"/>
<evidence type="ECO:0000256" key="5">
    <source>
        <dbReference type="ARBA" id="ARBA00022500"/>
    </source>
</evidence>
<evidence type="ECO:0000313" key="12">
    <source>
        <dbReference type="EMBL" id="MFC0683326.1"/>
    </source>
</evidence>
<dbReference type="Proteomes" id="UP001589858">
    <property type="component" value="Unassembled WGS sequence"/>
</dbReference>
<evidence type="ECO:0000256" key="7">
    <source>
        <dbReference type="ARBA" id="ARBA00022779"/>
    </source>
</evidence>
<evidence type="ECO:0000256" key="1">
    <source>
        <dbReference type="ARBA" id="ARBA00002254"/>
    </source>
</evidence>
<feature type="region of interest" description="Disordered" evidence="11">
    <location>
        <begin position="56"/>
        <end position="93"/>
    </location>
</feature>
<evidence type="ECO:0000256" key="8">
    <source>
        <dbReference type="ARBA" id="ARBA00022989"/>
    </source>
</evidence>
<protein>
    <recommendedName>
        <fullName evidence="10">Flagellar protein FliL</fullName>
    </recommendedName>
</protein>
<reference evidence="12 13" key="1">
    <citation type="submission" date="2024-09" db="EMBL/GenBank/DDBJ databases">
        <authorList>
            <person name="Sun Q."/>
            <person name="Mori K."/>
        </authorList>
    </citation>
    <scope>NUCLEOTIDE SEQUENCE [LARGE SCALE GENOMIC DNA]</scope>
    <source>
        <strain evidence="12 13">CICC 11035S</strain>
    </source>
</reference>
<gene>
    <name evidence="12" type="primary">fliL</name>
    <name evidence="12" type="ORF">ACFFF8_01825</name>
</gene>
<keyword evidence="5 10" id="KW-0145">Chemotaxis</keyword>
<dbReference type="RefSeq" id="WP_267220388.1">
    <property type="nucleotide sequence ID" value="NZ_JAPCWC010000007.1"/>
</dbReference>
<keyword evidence="8 10" id="KW-1133">Transmembrane helix</keyword>
<comment type="similarity">
    <text evidence="3 10">Belongs to the FliL family.</text>
</comment>
<evidence type="ECO:0000256" key="2">
    <source>
        <dbReference type="ARBA" id="ARBA00004162"/>
    </source>
</evidence>
<accession>A0ABV6S2P2</accession>
<evidence type="ECO:0000313" key="13">
    <source>
        <dbReference type="Proteomes" id="UP001589858"/>
    </source>
</evidence>
<name>A0ABV6S2P2_9SPHN</name>
<keyword evidence="12" id="KW-0282">Flagellum</keyword>
<dbReference type="Pfam" id="PF03748">
    <property type="entry name" value="FliL"/>
    <property type="match status" value="1"/>
</dbReference>
<keyword evidence="4" id="KW-1003">Cell membrane</keyword>
<comment type="subcellular location">
    <subcellularLocation>
        <location evidence="10">Cell inner membrane</location>
    </subcellularLocation>
    <subcellularLocation>
        <location evidence="2">Cell membrane</location>
        <topology evidence="2">Single-pass membrane protein</topology>
    </subcellularLocation>
</comment>
<feature type="transmembrane region" description="Helical" evidence="10">
    <location>
        <begin position="21"/>
        <end position="45"/>
    </location>
</feature>
<keyword evidence="12" id="KW-0966">Cell projection</keyword>
<evidence type="ECO:0000256" key="10">
    <source>
        <dbReference type="RuleBase" id="RU364125"/>
    </source>
</evidence>